<proteinExistence type="predicted"/>
<keyword evidence="2" id="KW-1185">Reference proteome</keyword>
<accession>A0AAN9FNG1</accession>
<reference evidence="1 2" key="1">
    <citation type="submission" date="2024-01" db="EMBL/GenBank/DDBJ databases">
        <title>The genomes of 5 underutilized Papilionoideae crops provide insights into root nodulation and disease resistance.</title>
        <authorList>
            <person name="Yuan L."/>
        </authorList>
    </citation>
    <scope>NUCLEOTIDE SEQUENCE [LARGE SCALE GENOMIC DNA]</scope>
    <source>
        <strain evidence="1">LY-2023</strain>
        <tissue evidence="1">Leaf</tissue>
    </source>
</reference>
<sequence>MVPNIGLKEYLCLMSWVRLVLYSLPLSFLSLPFQVFKASCVTQQEGLGCLFLLPFVCITGISTDKRLGSEIRIHPTKAIERGDRDGDATTNDLCSIYSCGLPNLDEIVTDYQNCALC</sequence>
<dbReference type="EMBL" id="JAYKXN010000006">
    <property type="protein sequence ID" value="KAK7279692.1"/>
    <property type="molecule type" value="Genomic_DNA"/>
</dbReference>
<dbReference type="Proteomes" id="UP001359559">
    <property type="component" value="Unassembled WGS sequence"/>
</dbReference>
<gene>
    <name evidence="1" type="ORF">RJT34_24749</name>
</gene>
<name>A0AAN9FNG1_CLITE</name>
<evidence type="ECO:0000313" key="1">
    <source>
        <dbReference type="EMBL" id="KAK7279692.1"/>
    </source>
</evidence>
<dbReference type="AlphaFoldDB" id="A0AAN9FNG1"/>
<comment type="caution">
    <text evidence="1">The sequence shown here is derived from an EMBL/GenBank/DDBJ whole genome shotgun (WGS) entry which is preliminary data.</text>
</comment>
<protein>
    <submittedName>
        <fullName evidence="1">Uncharacterized protein</fullName>
    </submittedName>
</protein>
<organism evidence="1 2">
    <name type="scientific">Clitoria ternatea</name>
    <name type="common">Butterfly pea</name>
    <dbReference type="NCBI Taxonomy" id="43366"/>
    <lineage>
        <taxon>Eukaryota</taxon>
        <taxon>Viridiplantae</taxon>
        <taxon>Streptophyta</taxon>
        <taxon>Embryophyta</taxon>
        <taxon>Tracheophyta</taxon>
        <taxon>Spermatophyta</taxon>
        <taxon>Magnoliopsida</taxon>
        <taxon>eudicotyledons</taxon>
        <taxon>Gunneridae</taxon>
        <taxon>Pentapetalae</taxon>
        <taxon>rosids</taxon>
        <taxon>fabids</taxon>
        <taxon>Fabales</taxon>
        <taxon>Fabaceae</taxon>
        <taxon>Papilionoideae</taxon>
        <taxon>50 kb inversion clade</taxon>
        <taxon>NPAAA clade</taxon>
        <taxon>indigoferoid/millettioid clade</taxon>
        <taxon>Phaseoleae</taxon>
        <taxon>Clitoria</taxon>
    </lineage>
</organism>
<evidence type="ECO:0000313" key="2">
    <source>
        <dbReference type="Proteomes" id="UP001359559"/>
    </source>
</evidence>